<comment type="caution">
    <text evidence="5">The sequence shown here is derived from an EMBL/GenBank/DDBJ whole genome shotgun (WGS) entry which is preliminary data.</text>
</comment>
<feature type="coiled-coil region" evidence="2">
    <location>
        <begin position="561"/>
        <end position="623"/>
    </location>
</feature>
<gene>
    <name evidence="5" type="ORF">WA026_014923</name>
</gene>
<evidence type="ECO:0000313" key="6">
    <source>
        <dbReference type="Proteomes" id="UP001431783"/>
    </source>
</evidence>
<dbReference type="EMBL" id="JARQZJ010000098">
    <property type="protein sequence ID" value="KAK9886136.1"/>
    <property type="molecule type" value="Genomic_DNA"/>
</dbReference>
<evidence type="ECO:0000256" key="2">
    <source>
        <dbReference type="SAM" id="Coils"/>
    </source>
</evidence>
<evidence type="ECO:0000256" key="3">
    <source>
        <dbReference type="SAM" id="MobiDB-lite"/>
    </source>
</evidence>
<protein>
    <recommendedName>
        <fullName evidence="4">Cilia- and flagella-associated protein 58 central coiled coil domain-containing protein</fullName>
    </recommendedName>
</protein>
<keyword evidence="6" id="KW-1185">Reference proteome</keyword>
<dbReference type="Proteomes" id="UP001431783">
    <property type="component" value="Unassembled WGS sequence"/>
</dbReference>
<dbReference type="InterPro" id="IPR049270">
    <property type="entry name" value="CFAP58_CC"/>
</dbReference>
<evidence type="ECO:0000313" key="5">
    <source>
        <dbReference type="EMBL" id="KAK9886136.1"/>
    </source>
</evidence>
<proteinExistence type="predicted"/>
<feature type="domain" description="Cilia- and flagella-associated protein 58 central coiled coil" evidence="4">
    <location>
        <begin position="382"/>
        <end position="684"/>
    </location>
</feature>
<dbReference type="Pfam" id="PF21771">
    <property type="entry name" value="CFAP58_CC"/>
    <property type="match status" value="1"/>
</dbReference>
<name>A0AAW1URH1_9CUCU</name>
<dbReference type="PANTHER" id="PTHR32083">
    <property type="entry name" value="CILIA AND FLAGELLA-ASSOCIATED PROTEIN 58-RELATED"/>
    <property type="match status" value="1"/>
</dbReference>
<accession>A0AAW1URH1</accession>
<feature type="compositionally biased region" description="Acidic residues" evidence="3">
    <location>
        <begin position="1"/>
        <end position="11"/>
    </location>
</feature>
<feature type="region of interest" description="Disordered" evidence="3">
    <location>
        <begin position="852"/>
        <end position="879"/>
    </location>
</feature>
<reference evidence="5 6" key="1">
    <citation type="submission" date="2023-03" db="EMBL/GenBank/DDBJ databases">
        <title>Genome insight into feeding habits of ladybird beetles.</title>
        <authorList>
            <person name="Li H.-S."/>
            <person name="Huang Y.-H."/>
            <person name="Pang H."/>
        </authorList>
    </citation>
    <scope>NUCLEOTIDE SEQUENCE [LARGE SCALE GENOMIC DNA]</scope>
    <source>
        <strain evidence="5">SYSU_2023b</strain>
        <tissue evidence="5">Whole body</tissue>
    </source>
</reference>
<dbReference type="GO" id="GO:0005856">
    <property type="term" value="C:cytoskeleton"/>
    <property type="evidence" value="ECO:0007669"/>
    <property type="project" value="TreeGrafter"/>
</dbReference>
<keyword evidence="1 2" id="KW-0175">Coiled coil</keyword>
<sequence length="879" mass="104035">MDEDEFSYIDDGEARQQEEILDPNDPEQAFAILERNFNKVLSEMEQQPGAAQYAEEFTNLFDALYKSHEKELRLNETCQNMDYELEVNMRKLESAIKLTETDQLVIDDLKDQIQKAWKMADAAHAREQTAQEIIENLRKQVESLDAEIDIRNKWAAEQAEDTGVMSKKKEGLQREKERLQAEVVQLTQKLQNALSYQEELEHKNSAADLKLNELNGQVEDQHSEIERFKRQQAKINQDMTDLKEKLSEKEIQLNELTEVVGYHMKQTNRLENQIKDDRATYDRLFKEHETLNAKHFKMYEDLQVAQANYEQIRKQVNKKDLELRNCEDITNHLRGDVAKLTKTKDLYDKKIMAMDADKNEVVQDRLKLRQRLFILEKDMDDMKKHADGEKRATEAIIREKDLLNKSILRQQGIAQEQQKVIKIQEQQKRKLEGELDIFYLETNKQKKLIARLEREKERFADEHLEMARQIEDALDQIKLRKVQIFELKKAQSEQVNKFRMQQNLFDITRAERNSLQKQLQESGAETVELKKKLRIITHQTEQLKEDIAMKETTLVKGENILRKAMKEKEYLKMELTNSQEQVKKLKEEIQVMSEEERRLHQNLMNNERLIRDQAKDLEQLMNERDILGSQLVRRNDEIALLHEKINIFQSTLERGETQYEQRLDDIKLLKIEIKRLRQEKLLLTKSADNVSDLRQEIFHLERDLTRARLKCRALEEEVQNPLNVHRWRKLEGSDPEVMDLLQKIQLLQKRLLHQSSEAVERERQFKEVQRLYLNLRQVLAQQPGPSVKEELNKTQKALRLRGNKLKCLVSELNMAEYQANEYKISLQKVTEEMNELKKKFLAAKKKEELHTTAQNLSKEERSMANQGQTKFTGGGFRVK</sequence>
<feature type="region of interest" description="Disordered" evidence="3">
    <location>
        <begin position="1"/>
        <end position="24"/>
    </location>
</feature>
<organism evidence="5 6">
    <name type="scientific">Henosepilachna vigintioctopunctata</name>
    <dbReference type="NCBI Taxonomy" id="420089"/>
    <lineage>
        <taxon>Eukaryota</taxon>
        <taxon>Metazoa</taxon>
        <taxon>Ecdysozoa</taxon>
        <taxon>Arthropoda</taxon>
        <taxon>Hexapoda</taxon>
        <taxon>Insecta</taxon>
        <taxon>Pterygota</taxon>
        <taxon>Neoptera</taxon>
        <taxon>Endopterygota</taxon>
        <taxon>Coleoptera</taxon>
        <taxon>Polyphaga</taxon>
        <taxon>Cucujiformia</taxon>
        <taxon>Coccinelloidea</taxon>
        <taxon>Coccinellidae</taxon>
        <taxon>Epilachninae</taxon>
        <taxon>Epilachnini</taxon>
        <taxon>Henosepilachna</taxon>
    </lineage>
</organism>
<feature type="coiled-coil region" evidence="2">
    <location>
        <begin position="414"/>
        <end position="480"/>
    </location>
</feature>
<dbReference type="AlphaFoldDB" id="A0AAW1URH1"/>
<evidence type="ECO:0000259" key="4">
    <source>
        <dbReference type="Pfam" id="PF21771"/>
    </source>
</evidence>
<evidence type="ECO:0000256" key="1">
    <source>
        <dbReference type="ARBA" id="ARBA00023054"/>
    </source>
</evidence>
<feature type="coiled-coil region" evidence="2">
    <location>
        <begin position="659"/>
        <end position="717"/>
    </location>
</feature>
<dbReference type="PANTHER" id="PTHR32083:SF0">
    <property type="entry name" value="CILIA AND FLAGELLA-ASSOCIATED PROTEIN 58"/>
    <property type="match status" value="1"/>
</dbReference>
<feature type="coiled-coil region" evidence="2">
    <location>
        <begin position="812"/>
        <end position="846"/>
    </location>
</feature>
<feature type="coiled-coil region" evidence="2">
    <location>
        <begin position="120"/>
        <end position="322"/>
    </location>
</feature>